<feature type="compositionally biased region" description="Low complexity" evidence="1">
    <location>
        <begin position="1"/>
        <end position="21"/>
    </location>
</feature>
<feature type="compositionally biased region" description="Basic and acidic residues" evidence="1">
    <location>
        <begin position="300"/>
        <end position="314"/>
    </location>
</feature>
<sequence>MSTTSSSDTSSTSSGDSSTSSSDEDDVDVSHIKLGTDTMQTSPSVSEPAPFNTDVRIQTILQAQSAIAPLIKLEALYGQDQKKTIESKIDIGDFRAVDTLKCKRLAPFVPHDATQREKSIESDYIDEDDAEEQEMARSTADECEVDDTESLHMIGEEDGKSEESDGFEDDVEAVLHEEIMQARKDGTFEFGIDLPTKIIDYPYPDYLIRAAAMMTNENVFGKHPQKYIYCNNLMISPMQWNKLERETTAKESRFSEKRKEAEAAAFAIEKKTIQEKVATELAQTLKQLEDGQDQSSEKNVCVDEKEMKEPSPEKSKKKPAMKTQRIAVEFSGKHTKPQKNIPSIGKKRAIARDVTPSHNKAQKTFTATMPQITKPDNEQQSAVPVRKLSSSSSSSSSMLDDDTSTSSSDDQAEM</sequence>
<evidence type="ECO:0000256" key="1">
    <source>
        <dbReference type="SAM" id="MobiDB-lite"/>
    </source>
</evidence>
<feature type="compositionally biased region" description="Low complexity" evidence="1">
    <location>
        <begin position="388"/>
        <end position="414"/>
    </location>
</feature>
<gene>
    <name evidence="2" type="primary">AlNc14C514G12014</name>
    <name evidence="2" type="ORF">ALNC14_135080</name>
</gene>
<reference evidence="2" key="2">
    <citation type="submission" date="2011-02" db="EMBL/GenBank/DDBJ databases">
        <authorList>
            <person name="MacLean D."/>
        </authorList>
    </citation>
    <scope>NUCLEOTIDE SEQUENCE</scope>
</reference>
<dbReference type="EMBL" id="FR824549">
    <property type="protein sequence ID" value="CCA27364.1"/>
    <property type="molecule type" value="Genomic_DNA"/>
</dbReference>
<feature type="compositionally biased region" description="Polar residues" evidence="1">
    <location>
        <begin position="356"/>
        <end position="371"/>
    </location>
</feature>
<protein>
    <submittedName>
        <fullName evidence="2">AlNc14C514G12014 protein</fullName>
    </submittedName>
</protein>
<dbReference type="HOGENOM" id="CLU_664645_0_0_1"/>
<feature type="region of interest" description="Disordered" evidence="1">
    <location>
        <begin position="288"/>
        <end position="414"/>
    </location>
</feature>
<name>F0X0S0_9STRA</name>
<feature type="region of interest" description="Disordered" evidence="1">
    <location>
        <begin position="1"/>
        <end position="50"/>
    </location>
</feature>
<evidence type="ECO:0000313" key="2">
    <source>
        <dbReference type="EMBL" id="CCA27364.1"/>
    </source>
</evidence>
<proteinExistence type="predicted"/>
<dbReference type="AlphaFoldDB" id="F0X0S0"/>
<organism evidence="2">
    <name type="scientific">Albugo laibachii Nc14</name>
    <dbReference type="NCBI Taxonomy" id="890382"/>
    <lineage>
        <taxon>Eukaryota</taxon>
        <taxon>Sar</taxon>
        <taxon>Stramenopiles</taxon>
        <taxon>Oomycota</taxon>
        <taxon>Peronosporomycetes</taxon>
        <taxon>Albuginales</taxon>
        <taxon>Albuginaceae</taxon>
        <taxon>Albugo</taxon>
    </lineage>
</organism>
<accession>F0X0S0</accession>
<reference evidence="2" key="1">
    <citation type="journal article" date="2011" name="PLoS Biol.">
        <title>Gene gain and loss during evolution of obligate parasitism in the white rust pathogen of Arabidopsis thaliana.</title>
        <authorList>
            <person name="Kemen E."/>
            <person name="Gardiner A."/>
            <person name="Schultz-Larsen T."/>
            <person name="Kemen A.C."/>
            <person name="Balmuth A.L."/>
            <person name="Robert-Seilaniantz A."/>
            <person name="Bailey K."/>
            <person name="Holub E."/>
            <person name="Studholme D.J."/>
            <person name="Maclean D."/>
            <person name="Jones J.D."/>
        </authorList>
    </citation>
    <scope>NUCLEOTIDE SEQUENCE</scope>
</reference>